<evidence type="ECO:0000256" key="1">
    <source>
        <dbReference type="SAM" id="MobiDB-lite"/>
    </source>
</evidence>
<protein>
    <submittedName>
        <fullName evidence="2">Uncharacterized protein</fullName>
    </submittedName>
</protein>
<sequence length="590" mass="66106">MPFSRMNRWQSHSCIPCRHCNPRSHPVLSRPTSRAAMSDSNSSNSNIIYSTDSALTVVDSSTQPPTPASLPTLPVELIEEILVQFVVVHYSRTPTSHLLRGSGDDAVERELRQYLLVTRNLMLLQRAVLVRFPGCAVHIAVAEGRLDRLRARFAIDSVVDLDSVSKSGALELACERGDVAVLQWLLDHTNSKRTLLLMRPFSKVALVAAAVRNDLSFCDWWFGRIERFAVRGTMAAALDAAAEHGHMVVLEWWLHTGFPFTKLASRFVRPASARGRVDVLEWMVQAGLPIRYCNDAMDYASANGHIDVLEWWRDAGARPRRLVRSLPYQAPMCKASANGHIHILDWWWGLLGGKLSDQDRDYGVVAASKHGQLDALDWWFAKEECLPGRSTVAMNWALNGALYNNHVAVLERWKRRVVESHATVLENAQYVDQTTNASPFPPPSWWVDCGFVCNHWPTTADMAKASEKGSIDAMRWWIAHKLPFIHTPRGINSASANGEVAVLDWWLHESGLEPLYTIWAIAGASLGGHVAVLDWWRQSGLPLKYTHDARVRGLASDKKGVAAWWSADDLPPSAPFSNEWPFRLVNAIKK</sequence>
<dbReference type="OrthoDB" id="63159at2759"/>
<dbReference type="InterPro" id="IPR052050">
    <property type="entry name" value="SecEffector_AnkRepeat"/>
</dbReference>
<proteinExistence type="predicted"/>
<keyword evidence="3" id="KW-1185">Reference proteome</keyword>
<dbReference type="PANTHER" id="PTHR46586">
    <property type="entry name" value="ANKYRIN REPEAT-CONTAINING PROTEIN"/>
    <property type="match status" value="1"/>
</dbReference>
<reference evidence="2 3" key="1">
    <citation type="submission" date="2009-11" db="EMBL/GenBank/DDBJ databases">
        <title>Annotation of Allomyces macrogynus ATCC 38327.</title>
        <authorList>
            <consortium name="The Broad Institute Genome Sequencing Platform"/>
            <person name="Russ C."/>
            <person name="Cuomo C."/>
            <person name="Burger G."/>
            <person name="Gray M.W."/>
            <person name="Holland P.W.H."/>
            <person name="King N."/>
            <person name="Lang F.B.F."/>
            <person name="Roger A.J."/>
            <person name="Ruiz-Trillo I."/>
            <person name="Young S.K."/>
            <person name="Zeng Q."/>
            <person name="Gargeya S."/>
            <person name="Fitzgerald M."/>
            <person name="Haas B."/>
            <person name="Abouelleil A."/>
            <person name="Alvarado L."/>
            <person name="Arachchi H.M."/>
            <person name="Berlin A."/>
            <person name="Chapman S.B."/>
            <person name="Gearin G."/>
            <person name="Goldberg J."/>
            <person name="Griggs A."/>
            <person name="Gujja S."/>
            <person name="Hansen M."/>
            <person name="Heiman D."/>
            <person name="Howarth C."/>
            <person name="Larimer J."/>
            <person name="Lui A."/>
            <person name="MacDonald P.J.P."/>
            <person name="McCowen C."/>
            <person name="Montmayeur A."/>
            <person name="Murphy C."/>
            <person name="Neiman D."/>
            <person name="Pearson M."/>
            <person name="Priest M."/>
            <person name="Roberts A."/>
            <person name="Saif S."/>
            <person name="Shea T."/>
            <person name="Sisk P."/>
            <person name="Stolte C."/>
            <person name="Sykes S."/>
            <person name="Wortman J."/>
            <person name="Nusbaum C."/>
            <person name="Birren B."/>
        </authorList>
    </citation>
    <scope>NUCLEOTIDE SEQUENCE [LARGE SCALE GENOMIC DNA]</scope>
    <source>
        <strain evidence="2 3">ATCC 38327</strain>
    </source>
</reference>
<dbReference type="Pfam" id="PF13637">
    <property type="entry name" value="Ank_4"/>
    <property type="match status" value="1"/>
</dbReference>
<dbReference type="Gene3D" id="1.25.40.20">
    <property type="entry name" value="Ankyrin repeat-containing domain"/>
    <property type="match status" value="1"/>
</dbReference>
<organism evidence="2 3">
    <name type="scientific">Allomyces macrogynus (strain ATCC 38327)</name>
    <name type="common">Allomyces javanicus var. macrogynus</name>
    <dbReference type="NCBI Taxonomy" id="578462"/>
    <lineage>
        <taxon>Eukaryota</taxon>
        <taxon>Fungi</taxon>
        <taxon>Fungi incertae sedis</taxon>
        <taxon>Blastocladiomycota</taxon>
        <taxon>Blastocladiomycetes</taxon>
        <taxon>Blastocladiales</taxon>
        <taxon>Blastocladiaceae</taxon>
        <taxon>Allomyces</taxon>
    </lineage>
</organism>
<accession>A0A0L0SQK2</accession>
<dbReference type="InterPro" id="IPR036770">
    <property type="entry name" value="Ankyrin_rpt-contain_sf"/>
</dbReference>
<dbReference type="PANTHER" id="PTHR46586:SF3">
    <property type="entry name" value="ANKYRIN REPEAT-CONTAINING PROTEIN"/>
    <property type="match status" value="1"/>
</dbReference>
<dbReference type="eggNOG" id="KOG0672">
    <property type="taxonomic scope" value="Eukaryota"/>
</dbReference>
<evidence type="ECO:0000313" key="3">
    <source>
        <dbReference type="Proteomes" id="UP000054350"/>
    </source>
</evidence>
<dbReference type="EMBL" id="GG745345">
    <property type="protein sequence ID" value="KNE64630.1"/>
    <property type="molecule type" value="Genomic_DNA"/>
</dbReference>
<evidence type="ECO:0000313" key="2">
    <source>
        <dbReference type="EMBL" id="KNE64630.1"/>
    </source>
</evidence>
<dbReference type="VEuPathDB" id="FungiDB:AMAG_09986"/>
<reference evidence="3" key="2">
    <citation type="submission" date="2009-11" db="EMBL/GenBank/DDBJ databases">
        <title>The Genome Sequence of Allomyces macrogynus strain ATCC 38327.</title>
        <authorList>
            <consortium name="The Broad Institute Genome Sequencing Platform"/>
            <person name="Russ C."/>
            <person name="Cuomo C."/>
            <person name="Shea T."/>
            <person name="Young S.K."/>
            <person name="Zeng Q."/>
            <person name="Koehrsen M."/>
            <person name="Haas B."/>
            <person name="Borodovsky M."/>
            <person name="Guigo R."/>
            <person name="Alvarado L."/>
            <person name="Berlin A."/>
            <person name="Borenstein D."/>
            <person name="Chen Z."/>
            <person name="Engels R."/>
            <person name="Freedman E."/>
            <person name="Gellesch M."/>
            <person name="Goldberg J."/>
            <person name="Griggs A."/>
            <person name="Gujja S."/>
            <person name="Heiman D."/>
            <person name="Hepburn T."/>
            <person name="Howarth C."/>
            <person name="Jen D."/>
            <person name="Larson L."/>
            <person name="Lewis B."/>
            <person name="Mehta T."/>
            <person name="Park D."/>
            <person name="Pearson M."/>
            <person name="Roberts A."/>
            <person name="Saif S."/>
            <person name="Shenoy N."/>
            <person name="Sisk P."/>
            <person name="Stolte C."/>
            <person name="Sykes S."/>
            <person name="Walk T."/>
            <person name="White J."/>
            <person name="Yandava C."/>
            <person name="Burger G."/>
            <person name="Gray M.W."/>
            <person name="Holland P.W.H."/>
            <person name="King N."/>
            <person name="Lang F.B.F."/>
            <person name="Roger A.J."/>
            <person name="Ruiz-Trillo I."/>
            <person name="Lander E."/>
            <person name="Nusbaum C."/>
        </authorList>
    </citation>
    <scope>NUCLEOTIDE SEQUENCE [LARGE SCALE GENOMIC DNA]</scope>
    <source>
        <strain evidence="3">ATCC 38327</strain>
    </source>
</reference>
<gene>
    <name evidence="2" type="ORF">AMAG_09986</name>
</gene>
<feature type="region of interest" description="Disordered" evidence="1">
    <location>
        <begin position="25"/>
        <end position="44"/>
    </location>
</feature>
<name>A0A0L0SQK2_ALLM3</name>
<dbReference type="Proteomes" id="UP000054350">
    <property type="component" value="Unassembled WGS sequence"/>
</dbReference>
<dbReference type="SUPFAM" id="SSF48403">
    <property type="entry name" value="Ankyrin repeat"/>
    <property type="match status" value="1"/>
</dbReference>
<dbReference type="AlphaFoldDB" id="A0A0L0SQK2"/>
<dbReference type="InterPro" id="IPR002110">
    <property type="entry name" value="Ankyrin_rpt"/>
</dbReference>
<dbReference type="SUPFAM" id="SSF140860">
    <property type="entry name" value="Pseudo ankyrin repeat-like"/>
    <property type="match status" value="1"/>
</dbReference>